<comment type="caution">
    <text evidence="1">The sequence shown here is derived from an EMBL/GenBank/DDBJ whole genome shotgun (WGS) entry which is preliminary data.</text>
</comment>
<organism evidence="1 2">
    <name type="scientific">Nakamurella endophytica</name>
    <dbReference type="NCBI Taxonomy" id="1748367"/>
    <lineage>
        <taxon>Bacteria</taxon>
        <taxon>Bacillati</taxon>
        <taxon>Actinomycetota</taxon>
        <taxon>Actinomycetes</taxon>
        <taxon>Nakamurellales</taxon>
        <taxon>Nakamurellaceae</taxon>
        <taxon>Nakamurella</taxon>
    </lineage>
</organism>
<evidence type="ECO:0000313" key="2">
    <source>
        <dbReference type="Proteomes" id="UP000655208"/>
    </source>
</evidence>
<reference evidence="1" key="2">
    <citation type="submission" date="2020-09" db="EMBL/GenBank/DDBJ databases">
        <authorList>
            <person name="Sun Q."/>
            <person name="Zhou Y."/>
        </authorList>
    </citation>
    <scope>NUCLEOTIDE SEQUENCE</scope>
    <source>
        <strain evidence="1">CGMCC 4.7308</strain>
    </source>
</reference>
<reference evidence="1" key="1">
    <citation type="journal article" date="2014" name="Int. J. Syst. Evol. Microbiol.">
        <title>Complete genome sequence of Corynebacterium casei LMG S-19264T (=DSM 44701T), isolated from a smear-ripened cheese.</title>
        <authorList>
            <consortium name="US DOE Joint Genome Institute (JGI-PGF)"/>
            <person name="Walter F."/>
            <person name="Albersmeier A."/>
            <person name="Kalinowski J."/>
            <person name="Ruckert C."/>
        </authorList>
    </citation>
    <scope>NUCLEOTIDE SEQUENCE</scope>
    <source>
        <strain evidence="1">CGMCC 4.7308</strain>
    </source>
</reference>
<dbReference type="Proteomes" id="UP000655208">
    <property type="component" value="Unassembled WGS sequence"/>
</dbReference>
<protein>
    <submittedName>
        <fullName evidence="1">Uncharacterized protein</fullName>
    </submittedName>
</protein>
<dbReference type="EMBL" id="BMNA01000004">
    <property type="protein sequence ID" value="GGM05424.1"/>
    <property type="molecule type" value="Genomic_DNA"/>
</dbReference>
<dbReference type="RefSeq" id="WP_188942182.1">
    <property type="nucleotide sequence ID" value="NZ_BMNA01000004.1"/>
</dbReference>
<sequence length="80" mass="9289">MAAFLVLLFPLLLMVFALLMSRVEDRLRVATTTVTENEVEEFFDQAGPDDVNVLIREGWAGALDRFRLRRRPRARRARRG</sequence>
<accession>A0A917SZV4</accession>
<proteinExistence type="predicted"/>
<gene>
    <name evidence="1" type="ORF">GCM10011594_27070</name>
</gene>
<keyword evidence="2" id="KW-1185">Reference proteome</keyword>
<evidence type="ECO:0000313" key="1">
    <source>
        <dbReference type="EMBL" id="GGM05424.1"/>
    </source>
</evidence>
<dbReference type="AlphaFoldDB" id="A0A917SZV4"/>
<name>A0A917SZV4_9ACTN</name>